<reference evidence="2 3" key="2">
    <citation type="submission" date="2019-01" db="EMBL/GenBank/DDBJ databases">
        <title>Tautonia sociabilis, a novel thermotolerant planctomycete of Isosphaeraceae family, isolated from a 4000 m deep subterranean habitat.</title>
        <authorList>
            <person name="Kovaleva O.L."/>
            <person name="Elcheninov A.G."/>
            <person name="Van Heerden E."/>
            <person name="Toshchakov S.V."/>
            <person name="Novikov A."/>
            <person name="Bonch-Osmolovskaya E.A."/>
            <person name="Kublanov I.V."/>
        </authorList>
    </citation>
    <scope>NUCLEOTIDE SEQUENCE [LARGE SCALE GENOMIC DNA]</scope>
    <source>
        <strain evidence="2 3">GM2012</strain>
    </source>
</reference>
<proteinExistence type="predicted"/>
<dbReference type="NCBIfam" id="TIGR02589">
    <property type="entry name" value="cas_Csd2"/>
    <property type="match status" value="1"/>
</dbReference>
<dbReference type="EMBL" id="RYZH01000059">
    <property type="protein sequence ID" value="RUL83503.1"/>
    <property type="molecule type" value="Genomic_DNA"/>
</dbReference>
<accession>A0A432ME60</accession>
<protein>
    <submittedName>
        <fullName evidence="2">Type I-C CRISPR-associated protein Cas7/Csd2</fullName>
    </submittedName>
</protein>
<dbReference type="InterPro" id="IPR006482">
    <property type="entry name" value="Cas7_Csh2/Csh2"/>
</dbReference>
<dbReference type="GO" id="GO:0043571">
    <property type="term" value="P:maintenance of CRISPR repeat elements"/>
    <property type="evidence" value="ECO:0007669"/>
    <property type="project" value="InterPro"/>
</dbReference>
<reference evidence="2 3" key="1">
    <citation type="submission" date="2018-12" db="EMBL/GenBank/DDBJ databases">
        <authorList>
            <person name="Toschakov S.V."/>
        </authorList>
    </citation>
    <scope>NUCLEOTIDE SEQUENCE [LARGE SCALE GENOMIC DNA]</scope>
    <source>
        <strain evidence="2 3">GM2012</strain>
    </source>
</reference>
<name>A0A432ME60_9BACT</name>
<dbReference type="Proteomes" id="UP000280296">
    <property type="component" value="Unassembled WGS sequence"/>
</dbReference>
<feature type="region of interest" description="Disordered" evidence="1">
    <location>
        <begin position="267"/>
        <end position="300"/>
    </location>
</feature>
<dbReference type="OrthoDB" id="9776792at2"/>
<sequence>MSDTATGRAPIAHRYDIVYFFDITDGNPNGDPDAGNLPRLDPETGQGLVTDVCLKRKIRNFVGLAKGEQPPFEIYVKERTVLNSQHDRAWEKLIPKAKADEKKKLPKDEEKARALTSWMCQNFFDIRTFGAVMTTEVNCGQVRGPIQFGIARSLHPIICHEHAVTRCAVTNERDLDKERTIGRKFTVPYGLYRVHAFVNPNLAGGPNGTGFSEEDLELFKQALDRMFESDRSAARATMRPVACIAFRHESPLGNARSDQLFARVRCHPKPGVQPLPGDSDGDVEGRPPRSSHDYEFEVDEESLPGGVTIERWIEWS</sequence>
<organism evidence="2 3">
    <name type="scientific">Tautonia sociabilis</name>
    <dbReference type="NCBI Taxonomy" id="2080755"/>
    <lineage>
        <taxon>Bacteria</taxon>
        <taxon>Pseudomonadati</taxon>
        <taxon>Planctomycetota</taxon>
        <taxon>Planctomycetia</taxon>
        <taxon>Isosphaerales</taxon>
        <taxon>Isosphaeraceae</taxon>
        <taxon>Tautonia</taxon>
    </lineage>
</organism>
<gene>
    <name evidence="2" type="primary">cas7c</name>
    <name evidence="2" type="ORF">TsocGM_22040</name>
</gene>
<feature type="compositionally biased region" description="Basic and acidic residues" evidence="1">
    <location>
        <begin position="283"/>
        <end position="295"/>
    </location>
</feature>
<dbReference type="Pfam" id="PF05107">
    <property type="entry name" value="Cas_Cas7"/>
    <property type="match status" value="1"/>
</dbReference>
<evidence type="ECO:0000313" key="2">
    <source>
        <dbReference type="EMBL" id="RUL83503.1"/>
    </source>
</evidence>
<evidence type="ECO:0000256" key="1">
    <source>
        <dbReference type="SAM" id="MobiDB-lite"/>
    </source>
</evidence>
<comment type="caution">
    <text evidence="2">The sequence shown here is derived from an EMBL/GenBank/DDBJ whole genome shotgun (WGS) entry which is preliminary data.</text>
</comment>
<evidence type="ECO:0000313" key="3">
    <source>
        <dbReference type="Proteomes" id="UP000280296"/>
    </source>
</evidence>
<dbReference type="NCBIfam" id="TIGR01595">
    <property type="entry name" value="cas_CT1132"/>
    <property type="match status" value="1"/>
</dbReference>
<dbReference type="InterPro" id="IPR013418">
    <property type="entry name" value="CRISPR-assoc_prot_Cas7/Csd2"/>
</dbReference>
<dbReference type="AlphaFoldDB" id="A0A432ME60"/>
<dbReference type="RefSeq" id="WP_126727624.1">
    <property type="nucleotide sequence ID" value="NZ_RYZH01000059.1"/>
</dbReference>
<keyword evidence="3" id="KW-1185">Reference proteome</keyword>